<dbReference type="GO" id="GO:0016787">
    <property type="term" value="F:hydrolase activity"/>
    <property type="evidence" value="ECO:0007669"/>
    <property type="project" value="InterPro"/>
</dbReference>
<keyword evidence="3" id="KW-1185">Reference proteome</keyword>
<protein>
    <submittedName>
        <fullName evidence="2">DUF1080 domain-containing protein</fullName>
    </submittedName>
</protein>
<accession>A0A6M0CMV5</accession>
<comment type="caution">
    <text evidence="2">The sequence shown here is derived from an EMBL/GenBank/DDBJ whole genome shotgun (WGS) entry which is preliminary data.</text>
</comment>
<dbReference type="Pfam" id="PF06439">
    <property type="entry name" value="3keto-disac_hyd"/>
    <property type="match status" value="1"/>
</dbReference>
<organism evidence="2 3">
    <name type="scientific">Spongiivirga citrea</name>
    <dbReference type="NCBI Taxonomy" id="1481457"/>
    <lineage>
        <taxon>Bacteria</taxon>
        <taxon>Pseudomonadati</taxon>
        <taxon>Bacteroidota</taxon>
        <taxon>Flavobacteriia</taxon>
        <taxon>Flavobacteriales</taxon>
        <taxon>Flavobacteriaceae</taxon>
        <taxon>Spongiivirga</taxon>
    </lineage>
</organism>
<sequence length="249" mass="27995">MTSKRIYTFFTIGLVGFLGLSAQEKKSEMSPKETEDWTNEPKQLSFNENNVPSDAIVLFDGTNLDAWQNRKEETPAKWTVNGDGTMTVKPGTGDIKTKEKFGSIQLHLEWSAPDKIESEGQGRGNSGVFFQEKYEVQILDSYNNRTYSNGQATAIYKQTIPLANATKSPTEWQTYDIIFHQPVFHNGKKVQSGTFTVIHNGVVVQDHVEIKGSTEYIGPPLNDVHGVGSIVLQDHGNLVQYRNIWLRKL</sequence>
<proteinExistence type="predicted"/>
<gene>
    <name evidence="2" type="ORF">GWK10_08200</name>
</gene>
<dbReference type="Gene3D" id="2.60.120.560">
    <property type="entry name" value="Exo-inulinase, domain 1"/>
    <property type="match status" value="1"/>
</dbReference>
<dbReference type="EMBL" id="JAABOQ010000003">
    <property type="protein sequence ID" value="NER17189.1"/>
    <property type="molecule type" value="Genomic_DNA"/>
</dbReference>
<dbReference type="RefSeq" id="WP_164031423.1">
    <property type="nucleotide sequence ID" value="NZ_JAABOQ010000003.1"/>
</dbReference>
<reference evidence="2 3" key="1">
    <citation type="submission" date="2020-01" db="EMBL/GenBank/DDBJ databases">
        <title>Spongiivirga citrea KCTC 32990T.</title>
        <authorList>
            <person name="Wang G."/>
        </authorList>
    </citation>
    <scope>NUCLEOTIDE SEQUENCE [LARGE SCALE GENOMIC DNA]</scope>
    <source>
        <strain evidence="2 3">KCTC 32990</strain>
    </source>
</reference>
<feature type="domain" description="3-keto-alpha-glucoside-1,2-lyase/3-keto-2-hydroxy-glucal hydratase" evidence="1">
    <location>
        <begin position="55"/>
        <end position="247"/>
    </location>
</feature>
<evidence type="ECO:0000313" key="2">
    <source>
        <dbReference type="EMBL" id="NER17189.1"/>
    </source>
</evidence>
<evidence type="ECO:0000259" key="1">
    <source>
        <dbReference type="Pfam" id="PF06439"/>
    </source>
</evidence>
<evidence type="ECO:0000313" key="3">
    <source>
        <dbReference type="Proteomes" id="UP000474296"/>
    </source>
</evidence>
<name>A0A6M0CMV5_9FLAO</name>
<dbReference type="Proteomes" id="UP000474296">
    <property type="component" value="Unassembled WGS sequence"/>
</dbReference>
<dbReference type="AlphaFoldDB" id="A0A6M0CMV5"/>
<dbReference type="InterPro" id="IPR010496">
    <property type="entry name" value="AL/BT2_dom"/>
</dbReference>